<dbReference type="Proteomes" id="UP000541444">
    <property type="component" value="Unassembled WGS sequence"/>
</dbReference>
<dbReference type="OrthoDB" id="8170117at2759"/>
<dbReference type="InterPro" id="IPR005301">
    <property type="entry name" value="MOB_kinase_act_fam"/>
</dbReference>
<dbReference type="Gene3D" id="1.20.140.30">
    <property type="entry name" value="MOB kinase activator"/>
    <property type="match status" value="1"/>
</dbReference>
<keyword evidence="2" id="KW-1185">Reference proteome</keyword>
<sequence>MQGEQLQQHLDVTLGTGNLKDAVKLPTGEDLNEWLAFNVLDFFNQINILYGTLTEFCTDSLCPTMCAGPKYEYRWADGVEIKKPIKVSAPKYLDYLMDWIAVQLDDEKIFPQKLGVLFPHNFPDVVKIIFKRLFRIYAHIYHSHFQSIVGLGEEAHLNTCFKHFVLFTWYKHFFEDNNLLGKDVSRPYSGGELQEFRLIEIAELVPLQDLVETILSE</sequence>
<dbReference type="PANTHER" id="PTHR22599">
    <property type="entry name" value="MPS ONE BINDER KINASE ACTIVATOR-LIKE MOB"/>
    <property type="match status" value="1"/>
</dbReference>
<accession>A0A7J7MN16</accession>
<dbReference type="SMART" id="SM01388">
    <property type="entry name" value="Mob1_phocein"/>
    <property type="match status" value="1"/>
</dbReference>
<dbReference type="EMBL" id="JACGCM010001360">
    <property type="protein sequence ID" value="KAF6156261.1"/>
    <property type="molecule type" value="Genomic_DNA"/>
</dbReference>
<evidence type="ECO:0000313" key="1">
    <source>
        <dbReference type="EMBL" id="KAF6156261.1"/>
    </source>
</evidence>
<evidence type="ECO:0000313" key="2">
    <source>
        <dbReference type="Proteomes" id="UP000541444"/>
    </source>
</evidence>
<reference evidence="1 2" key="1">
    <citation type="journal article" date="2020" name="IScience">
        <title>Genome Sequencing of the Endangered Kingdonia uniflora (Circaeasteraceae, Ranunculales) Reveals Potential Mechanisms of Evolutionary Specialization.</title>
        <authorList>
            <person name="Sun Y."/>
            <person name="Deng T."/>
            <person name="Zhang A."/>
            <person name="Moore M.J."/>
            <person name="Landis J.B."/>
            <person name="Lin N."/>
            <person name="Zhang H."/>
            <person name="Zhang X."/>
            <person name="Huang J."/>
            <person name="Zhang X."/>
            <person name="Sun H."/>
            <person name="Wang H."/>
        </authorList>
    </citation>
    <scope>NUCLEOTIDE SEQUENCE [LARGE SCALE GENOMIC DNA]</scope>
    <source>
        <strain evidence="1">TB1705</strain>
        <tissue evidence="1">Leaf</tissue>
    </source>
</reference>
<name>A0A7J7MN16_9MAGN</name>
<comment type="caution">
    <text evidence="1">The sequence shown here is derived from an EMBL/GenBank/DDBJ whole genome shotgun (WGS) entry which is preliminary data.</text>
</comment>
<dbReference type="AlphaFoldDB" id="A0A7J7MN16"/>
<organism evidence="1 2">
    <name type="scientific">Kingdonia uniflora</name>
    <dbReference type="NCBI Taxonomy" id="39325"/>
    <lineage>
        <taxon>Eukaryota</taxon>
        <taxon>Viridiplantae</taxon>
        <taxon>Streptophyta</taxon>
        <taxon>Embryophyta</taxon>
        <taxon>Tracheophyta</taxon>
        <taxon>Spermatophyta</taxon>
        <taxon>Magnoliopsida</taxon>
        <taxon>Ranunculales</taxon>
        <taxon>Circaeasteraceae</taxon>
        <taxon>Kingdonia</taxon>
    </lineage>
</organism>
<protein>
    <recommendedName>
        <fullName evidence="3">MOB kinase activator-like 1A</fullName>
    </recommendedName>
</protein>
<evidence type="ECO:0008006" key="3">
    <source>
        <dbReference type="Google" id="ProtNLM"/>
    </source>
</evidence>
<dbReference type="InterPro" id="IPR036703">
    <property type="entry name" value="MOB_kinase_act_sf"/>
</dbReference>
<gene>
    <name evidence="1" type="ORF">GIB67_008031</name>
</gene>
<dbReference type="SUPFAM" id="SSF101152">
    <property type="entry name" value="Mob1/phocein"/>
    <property type="match status" value="1"/>
</dbReference>
<dbReference type="Pfam" id="PF03637">
    <property type="entry name" value="Mob1_phocein"/>
    <property type="match status" value="1"/>
</dbReference>
<proteinExistence type="predicted"/>